<dbReference type="Pfam" id="PF01168">
    <property type="entry name" value="Ala_racemase_N"/>
    <property type="match status" value="1"/>
</dbReference>
<dbReference type="InterPro" id="IPR051466">
    <property type="entry name" value="D-amino_acid_metab_enzyme"/>
</dbReference>
<reference evidence="3" key="1">
    <citation type="submission" date="2017-01" db="EMBL/GenBank/DDBJ databases">
        <authorList>
            <person name="Varghese N."/>
            <person name="Submissions S."/>
        </authorList>
    </citation>
    <scope>NUCLEOTIDE SEQUENCE [LARGE SCALE GENOMIC DNA]</scope>
    <source>
        <strain evidence="3">DSM 44531</strain>
    </source>
</reference>
<dbReference type="PANTHER" id="PTHR28004">
    <property type="entry name" value="ZGC:162816-RELATED"/>
    <property type="match status" value="1"/>
</dbReference>
<dbReference type="RefSeq" id="WP_076599621.1">
    <property type="nucleotide sequence ID" value="NZ_CP046976.1"/>
</dbReference>
<sequence length="401" mass="42305">MPSTVISPSQTLLAVVPPLVESGQIAAPYAAVDIAAFDYNAKQMVGRARGLPIRVASKSLRSVAALRRALDHDGFQGILSYSVPEAIHLAQAGFDDIVVAYPCVNTAALRELAADQKLRETITAMVDCTEHLELIEAAAQGAGPVRVAIDLDCTLHLPGAVIGPRRSPVRTPEQVEELAGAIVDKRCLRLVGVMAYEGQVASVADAESGVAGSVKRWLRRTSMEQLAPRRKACIDAARQFADLEFVNGGGTGSLDVSADEGTLTELAAGSGFYTPVIFDNFATVNHRAAAFFICQVSRIPAKGWATVNSGGWIASGPPAADRVPVAVHPGGLKYSATEGAGEVQTPLHGPGASSVRVGDLVWFRHAKAGEMTEHVDGIVAVHPDGTAETWDTYRGNGWTLR</sequence>
<name>A0A1N7JPH1_9CORY</name>
<dbReference type="GO" id="GO:0008721">
    <property type="term" value="F:D-serine ammonia-lyase activity"/>
    <property type="evidence" value="ECO:0007669"/>
    <property type="project" value="TreeGrafter"/>
</dbReference>
<dbReference type="GO" id="GO:0036088">
    <property type="term" value="P:D-serine catabolic process"/>
    <property type="evidence" value="ECO:0007669"/>
    <property type="project" value="TreeGrafter"/>
</dbReference>
<dbReference type="STRING" id="1161099.SAMN05444817_11011"/>
<dbReference type="InterPro" id="IPR001608">
    <property type="entry name" value="Ala_racemase_N"/>
</dbReference>
<keyword evidence="3" id="KW-1185">Reference proteome</keyword>
<dbReference type="EMBL" id="FTOF01000010">
    <property type="protein sequence ID" value="SIS51238.1"/>
    <property type="molecule type" value="Genomic_DNA"/>
</dbReference>
<gene>
    <name evidence="2" type="ORF">SAMN05444817_11011</name>
</gene>
<evidence type="ECO:0000313" key="2">
    <source>
        <dbReference type="EMBL" id="SIS51238.1"/>
    </source>
</evidence>
<proteinExistence type="predicted"/>
<dbReference type="AlphaFoldDB" id="A0A1N7JPH1"/>
<dbReference type="SUPFAM" id="SSF51419">
    <property type="entry name" value="PLP-binding barrel"/>
    <property type="match status" value="1"/>
</dbReference>
<feature type="domain" description="Alanine racemase N-terminal" evidence="1">
    <location>
        <begin position="32"/>
        <end position="204"/>
    </location>
</feature>
<dbReference type="PANTHER" id="PTHR28004:SF2">
    <property type="entry name" value="D-SERINE DEHYDRATASE"/>
    <property type="match status" value="1"/>
</dbReference>
<dbReference type="OrthoDB" id="2445260at2"/>
<organism evidence="2 3">
    <name type="scientific">Corynebacterium appendicis CIP 107643</name>
    <dbReference type="NCBI Taxonomy" id="1161099"/>
    <lineage>
        <taxon>Bacteria</taxon>
        <taxon>Bacillati</taxon>
        <taxon>Actinomycetota</taxon>
        <taxon>Actinomycetes</taxon>
        <taxon>Mycobacteriales</taxon>
        <taxon>Corynebacteriaceae</taxon>
        <taxon>Corynebacterium</taxon>
    </lineage>
</organism>
<dbReference type="Proteomes" id="UP000186292">
    <property type="component" value="Unassembled WGS sequence"/>
</dbReference>
<evidence type="ECO:0000313" key="3">
    <source>
        <dbReference type="Proteomes" id="UP000186292"/>
    </source>
</evidence>
<accession>A0A1N7JPH1</accession>
<evidence type="ECO:0000259" key="1">
    <source>
        <dbReference type="Pfam" id="PF01168"/>
    </source>
</evidence>
<dbReference type="InterPro" id="IPR029066">
    <property type="entry name" value="PLP-binding_barrel"/>
</dbReference>
<dbReference type="Gene3D" id="3.20.20.10">
    <property type="entry name" value="Alanine racemase"/>
    <property type="match status" value="1"/>
</dbReference>
<protein>
    <submittedName>
        <fullName evidence="2">D-serine deaminase, pyridoxal phosphate-dependent</fullName>
    </submittedName>
</protein>